<proteinExistence type="predicted"/>
<dbReference type="EMBL" id="ML976997">
    <property type="protein sequence ID" value="KAF1954772.1"/>
    <property type="molecule type" value="Genomic_DNA"/>
</dbReference>
<evidence type="ECO:0000313" key="2">
    <source>
        <dbReference type="Proteomes" id="UP000800035"/>
    </source>
</evidence>
<protein>
    <submittedName>
        <fullName evidence="1">Uncharacterized protein</fullName>
    </submittedName>
</protein>
<keyword evidence="2" id="KW-1185">Reference proteome</keyword>
<organism evidence="1 2">
    <name type="scientific">Byssothecium circinans</name>
    <dbReference type="NCBI Taxonomy" id="147558"/>
    <lineage>
        <taxon>Eukaryota</taxon>
        <taxon>Fungi</taxon>
        <taxon>Dikarya</taxon>
        <taxon>Ascomycota</taxon>
        <taxon>Pezizomycotina</taxon>
        <taxon>Dothideomycetes</taxon>
        <taxon>Pleosporomycetidae</taxon>
        <taxon>Pleosporales</taxon>
        <taxon>Massarineae</taxon>
        <taxon>Massarinaceae</taxon>
        <taxon>Byssothecium</taxon>
    </lineage>
</organism>
<sequence>MRKEPGDLAPLSLLARTCPRRVRPLPSVLSVPLQALLLSSGPPIMRGLLTSTTLALCCEREPAHAHAPDLTACLQDMATVDKGPALASAA</sequence>
<reference evidence="1" key="1">
    <citation type="journal article" date="2020" name="Stud. Mycol.">
        <title>101 Dothideomycetes genomes: a test case for predicting lifestyles and emergence of pathogens.</title>
        <authorList>
            <person name="Haridas S."/>
            <person name="Albert R."/>
            <person name="Binder M."/>
            <person name="Bloem J."/>
            <person name="Labutti K."/>
            <person name="Salamov A."/>
            <person name="Andreopoulos B."/>
            <person name="Baker S."/>
            <person name="Barry K."/>
            <person name="Bills G."/>
            <person name="Bluhm B."/>
            <person name="Cannon C."/>
            <person name="Castanera R."/>
            <person name="Culley D."/>
            <person name="Daum C."/>
            <person name="Ezra D."/>
            <person name="Gonzalez J."/>
            <person name="Henrissat B."/>
            <person name="Kuo A."/>
            <person name="Liang C."/>
            <person name="Lipzen A."/>
            <person name="Lutzoni F."/>
            <person name="Magnuson J."/>
            <person name="Mondo S."/>
            <person name="Nolan M."/>
            <person name="Ohm R."/>
            <person name="Pangilinan J."/>
            <person name="Park H.-J."/>
            <person name="Ramirez L."/>
            <person name="Alfaro M."/>
            <person name="Sun H."/>
            <person name="Tritt A."/>
            <person name="Yoshinaga Y."/>
            <person name="Zwiers L.-H."/>
            <person name="Turgeon B."/>
            <person name="Goodwin S."/>
            <person name="Spatafora J."/>
            <person name="Crous P."/>
            <person name="Grigoriev I."/>
        </authorList>
    </citation>
    <scope>NUCLEOTIDE SEQUENCE</scope>
    <source>
        <strain evidence="1">CBS 675.92</strain>
    </source>
</reference>
<accession>A0A6A5TSY2</accession>
<dbReference type="AlphaFoldDB" id="A0A6A5TSY2"/>
<dbReference type="Proteomes" id="UP000800035">
    <property type="component" value="Unassembled WGS sequence"/>
</dbReference>
<name>A0A6A5TSY2_9PLEO</name>
<evidence type="ECO:0000313" key="1">
    <source>
        <dbReference type="EMBL" id="KAF1954772.1"/>
    </source>
</evidence>
<gene>
    <name evidence="1" type="ORF">CC80DRAFT_115675</name>
</gene>